<keyword evidence="9 17" id="KW-0067">ATP-binding</keyword>
<name>A0A2I1K412_9LACT</name>
<evidence type="ECO:0000256" key="1">
    <source>
        <dbReference type="ARBA" id="ARBA00004651"/>
    </source>
</evidence>
<keyword evidence="6 19" id="KW-0812">Transmembrane</keyword>
<dbReference type="GO" id="GO:0008654">
    <property type="term" value="P:phospholipid biosynthetic process"/>
    <property type="evidence" value="ECO:0007669"/>
    <property type="project" value="UniProtKB-KW"/>
</dbReference>
<accession>A0A2I1K412</accession>
<feature type="binding site" evidence="18">
    <location>
        <position position="81"/>
    </location>
    <ligand>
        <name>a divalent metal cation</name>
        <dbReference type="ChEBI" id="CHEBI:60240"/>
    </ligand>
</feature>
<evidence type="ECO:0000256" key="5">
    <source>
        <dbReference type="ARBA" id="ARBA00022679"/>
    </source>
</evidence>
<evidence type="ECO:0000256" key="2">
    <source>
        <dbReference type="ARBA" id="ARBA00005967"/>
    </source>
</evidence>
<keyword evidence="12 19" id="KW-0472">Membrane</keyword>
<dbReference type="InterPro" id="IPR033717">
    <property type="entry name" value="UDPK"/>
</dbReference>
<dbReference type="Proteomes" id="UP000234384">
    <property type="component" value="Unassembled WGS sequence"/>
</dbReference>
<dbReference type="RefSeq" id="WP_006701395.1">
    <property type="nucleotide sequence ID" value="NZ_PKHE01000004.1"/>
</dbReference>
<feature type="transmembrane region" description="Helical" evidence="19">
    <location>
        <begin position="101"/>
        <end position="126"/>
    </location>
</feature>
<dbReference type="GO" id="GO:0016301">
    <property type="term" value="F:kinase activity"/>
    <property type="evidence" value="ECO:0007669"/>
    <property type="project" value="UniProtKB-KW"/>
</dbReference>
<reference evidence="20 21" key="1">
    <citation type="submission" date="2017-12" db="EMBL/GenBank/DDBJ databases">
        <title>Phylogenetic diversity of female urinary microbiome.</title>
        <authorList>
            <person name="Thomas-White K."/>
            <person name="Wolfe A.J."/>
        </authorList>
    </citation>
    <scope>NUCLEOTIDE SEQUENCE [LARGE SCALE GENOMIC DNA]</scope>
    <source>
        <strain evidence="20 21">UMB0898</strain>
    </source>
</reference>
<dbReference type="GO" id="GO:0046872">
    <property type="term" value="F:metal ion binding"/>
    <property type="evidence" value="ECO:0007669"/>
    <property type="project" value="UniProtKB-KW"/>
</dbReference>
<evidence type="ECO:0000256" key="14">
    <source>
        <dbReference type="ARBA" id="ARBA00023264"/>
    </source>
</evidence>
<sequence>MDLNDNSKAKQQIKLYQSFRCALQGITGPILKERNFKIQLAFGLCTILLSAYFQIQRIEWIIIILCVGLVLALELINFAIERTVDLASDYHYHELAKWAKDASAGAVLLASIVTVIIGVLIFYPYLLN</sequence>
<evidence type="ECO:0000256" key="6">
    <source>
        <dbReference type="ARBA" id="ARBA00022692"/>
    </source>
</evidence>
<keyword evidence="10 19" id="KW-1133">Transmembrane helix</keyword>
<feature type="binding site" evidence="16">
    <location>
        <position position="74"/>
    </location>
    <ligand>
        <name>substrate</name>
    </ligand>
</feature>
<evidence type="ECO:0000313" key="20">
    <source>
        <dbReference type="EMBL" id="PKY90295.1"/>
    </source>
</evidence>
<comment type="subcellular location">
    <subcellularLocation>
        <location evidence="1">Cell membrane</location>
        <topology evidence="1">Multi-pass membrane protein</topology>
    </subcellularLocation>
</comment>
<keyword evidence="4" id="KW-0444">Lipid biosynthesis</keyword>
<keyword evidence="18" id="KW-0460">Magnesium</keyword>
<keyword evidence="14" id="KW-1208">Phospholipid metabolism</keyword>
<evidence type="ECO:0000256" key="18">
    <source>
        <dbReference type="PIRSR" id="PIRSR600829-4"/>
    </source>
</evidence>
<evidence type="ECO:0000256" key="9">
    <source>
        <dbReference type="ARBA" id="ARBA00022840"/>
    </source>
</evidence>
<keyword evidence="18" id="KW-0479">Metal-binding</keyword>
<evidence type="ECO:0000256" key="17">
    <source>
        <dbReference type="PIRSR" id="PIRSR600829-3"/>
    </source>
</evidence>
<evidence type="ECO:0000256" key="3">
    <source>
        <dbReference type="ARBA" id="ARBA00022475"/>
    </source>
</evidence>
<feature type="binding site" evidence="17">
    <location>
        <begin position="100"/>
        <end position="101"/>
    </location>
    <ligand>
        <name>ATP</name>
        <dbReference type="ChEBI" id="CHEBI:30616"/>
    </ligand>
</feature>
<dbReference type="PANTHER" id="PTHR34299">
    <property type="entry name" value="DIACYLGLYCEROL KINASE"/>
    <property type="match status" value="1"/>
</dbReference>
<dbReference type="GO" id="GO:0005886">
    <property type="term" value="C:plasma membrane"/>
    <property type="evidence" value="ECO:0007669"/>
    <property type="project" value="UniProtKB-SubCell"/>
</dbReference>
<protein>
    <recommendedName>
        <fullName evidence="22">Undecaprenol kinase</fullName>
    </recommendedName>
</protein>
<evidence type="ECO:0000256" key="10">
    <source>
        <dbReference type="ARBA" id="ARBA00022989"/>
    </source>
</evidence>
<feature type="transmembrane region" description="Helical" evidence="19">
    <location>
        <begin position="61"/>
        <end position="80"/>
    </location>
</feature>
<evidence type="ECO:0000256" key="8">
    <source>
        <dbReference type="ARBA" id="ARBA00022777"/>
    </source>
</evidence>
<dbReference type="GO" id="GO:0005524">
    <property type="term" value="F:ATP binding"/>
    <property type="evidence" value="ECO:0007669"/>
    <property type="project" value="UniProtKB-KW"/>
</dbReference>
<organism evidence="20 21">
    <name type="scientific">Falseniella ignava</name>
    <dbReference type="NCBI Taxonomy" id="137730"/>
    <lineage>
        <taxon>Bacteria</taxon>
        <taxon>Bacillati</taxon>
        <taxon>Bacillota</taxon>
        <taxon>Bacilli</taxon>
        <taxon>Lactobacillales</taxon>
        <taxon>Aerococcaceae</taxon>
        <taxon>Falseniella</taxon>
    </lineage>
</organism>
<gene>
    <name evidence="20" type="ORF">CYJ57_02350</name>
</gene>
<evidence type="ECO:0000313" key="21">
    <source>
        <dbReference type="Proteomes" id="UP000234384"/>
    </source>
</evidence>
<dbReference type="CDD" id="cd14265">
    <property type="entry name" value="UDPK_IM_like"/>
    <property type="match status" value="1"/>
</dbReference>
<evidence type="ECO:0000256" key="16">
    <source>
        <dbReference type="PIRSR" id="PIRSR600829-2"/>
    </source>
</evidence>
<evidence type="ECO:0000256" key="12">
    <source>
        <dbReference type="ARBA" id="ARBA00023136"/>
    </source>
</evidence>
<dbReference type="PANTHER" id="PTHR34299:SF1">
    <property type="entry name" value="DIACYLGLYCEROL KINASE"/>
    <property type="match status" value="1"/>
</dbReference>
<evidence type="ECO:0000256" key="11">
    <source>
        <dbReference type="ARBA" id="ARBA00023098"/>
    </source>
</evidence>
<evidence type="ECO:0000256" key="7">
    <source>
        <dbReference type="ARBA" id="ARBA00022741"/>
    </source>
</evidence>
<proteinExistence type="inferred from homology"/>
<keyword evidence="11" id="KW-0443">Lipid metabolism</keyword>
<feature type="active site" description="Proton acceptor" evidence="15">
    <location>
        <position position="74"/>
    </location>
</feature>
<keyword evidence="5" id="KW-0808">Transferase</keyword>
<evidence type="ECO:0000256" key="15">
    <source>
        <dbReference type="PIRSR" id="PIRSR600829-1"/>
    </source>
</evidence>
<evidence type="ECO:0008006" key="22">
    <source>
        <dbReference type="Google" id="ProtNLM"/>
    </source>
</evidence>
<dbReference type="Gene3D" id="1.10.287.3610">
    <property type="match status" value="1"/>
</dbReference>
<dbReference type="Pfam" id="PF01219">
    <property type="entry name" value="DAGK_prokar"/>
    <property type="match status" value="1"/>
</dbReference>
<dbReference type="InterPro" id="IPR000829">
    <property type="entry name" value="DAGK"/>
</dbReference>
<dbReference type="InterPro" id="IPR036945">
    <property type="entry name" value="DAGK_sf"/>
</dbReference>
<feature type="binding site" evidence="17">
    <location>
        <position position="33"/>
    </location>
    <ligand>
        <name>ATP</name>
        <dbReference type="ChEBI" id="CHEBI:30616"/>
    </ligand>
</feature>
<keyword evidence="13" id="KW-0594">Phospholipid biosynthesis</keyword>
<comment type="caution">
    <text evidence="20">The sequence shown here is derived from an EMBL/GenBank/DDBJ whole genome shotgun (WGS) entry which is preliminary data.</text>
</comment>
<feature type="binding site" evidence="18">
    <location>
        <position position="33"/>
    </location>
    <ligand>
        <name>a divalent metal cation</name>
        <dbReference type="ChEBI" id="CHEBI:60240"/>
    </ligand>
</feature>
<comment type="cofactor">
    <cofactor evidence="18">
        <name>Mg(2+)</name>
        <dbReference type="ChEBI" id="CHEBI:18420"/>
    </cofactor>
    <text evidence="18">Mn(2+), Zn(2+), Cd(2+) and Co(2+) support activity to lesser extents.</text>
</comment>
<evidence type="ECO:0000256" key="19">
    <source>
        <dbReference type="SAM" id="Phobius"/>
    </source>
</evidence>
<dbReference type="AlphaFoldDB" id="A0A2I1K412"/>
<dbReference type="EMBL" id="PKHE01000004">
    <property type="protein sequence ID" value="PKY90295.1"/>
    <property type="molecule type" value="Genomic_DNA"/>
</dbReference>
<keyword evidence="3" id="KW-1003">Cell membrane</keyword>
<dbReference type="OrthoDB" id="9789934at2"/>
<comment type="similarity">
    <text evidence="2">Belongs to the bacterial diacylglycerol kinase family.</text>
</comment>
<evidence type="ECO:0000256" key="4">
    <source>
        <dbReference type="ARBA" id="ARBA00022516"/>
    </source>
</evidence>
<keyword evidence="7 17" id="KW-0547">Nucleotide-binding</keyword>
<keyword evidence="8" id="KW-0418">Kinase</keyword>
<feature type="binding site" evidence="17">
    <location>
        <position position="81"/>
    </location>
    <ligand>
        <name>ATP</name>
        <dbReference type="ChEBI" id="CHEBI:30616"/>
    </ligand>
</feature>
<evidence type="ECO:0000256" key="13">
    <source>
        <dbReference type="ARBA" id="ARBA00023209"/>
    </source>
</evidence>